<dbReference type="Pfam" id="PF00293">
    <property type="entry name" value="NUDIX"/>
    <property type="match status" value="1"/>
</dbReference>
<dbReference type="InterPro" id="IPR000086">
    <property type="entry name" value="NUDIX_hydrolase_dom"/>
</dbReference>
<gene>
    <name evidence="7" type="ORF">AFUS01_LOCUS19815</name>
</gene>
<dbReference type="PROSITE" id="PS00893">
    <property type="entry name" value="NUDIX_BOX"/>
    <property type="match status" value="1"/>
</dbReference>
<proteinExistence type="inferred from homology"/>
<accession>A0A8J2P506</accession>
<dbReference type="InterPro" id="IPR020084">
    <property type="entry name" value="NUDIX_hydrolase_CS"/>
</dbReference>
<name>A0A8J2P506_9HEXA</name>
<keyword evidence="5" id="KW-0460">Magnesium</keyword>
<comment type="caution">
    <text evidence="7">The sequence shown here is derived from an EMBL/GenBank/DDBJ whole genome shotgun (WGS) entry which is preliminary data.</text>
</comment>
<dbReference type="GO" id="GO:0005737">
    <property type="term" value="C:cytoplasm"/>
    <property type="evidence" value="ECO:0007669"/>
    <property type="project" value="TreeGrafter"/>
</dbReference>
<evidence type="ECO:0000256" key="3">
    <source>
        <dbReference type="ARBA" id="ARBA00022723"/>
    </source>
</evidence>
<comment type="similarity">
    <text evidence="2">Belongs to the Nudix hydrolase family.</text>
</comment>
<organism evidence="7 8">
    <name type="scientific">Allacma fusca</name>
    <dbReference type="NCBI Taxonomy" id="39272"/>
    <lineage>
        <taxon>Eukaryota</taxon>
        <taxon>Metazoa</taxon>
        <taxon>Ecdysozoa</taxon>
        <taxon>Arthropoda</taxon>
        <taxon>Hexapoda</taxon>
        <taxon>Collembola</taxon>
        <taxon>Symphypleona</taxon>
        <taxon>Sminthuridae</taxon>
        <taxon>Allacma</taxon>
    </lineage>
</organism>
<dbReference type="PANTHER" id="PTHR43758:SF2">
    <property type="entry name" value="OXIDIZED PURINE NUCLEOSIDE TRIPHOSPHATE HYDROLASE"/>
    <property type="match status" value="1"/>
</dbReference>
<keyword evidence="8" id="KW-1185">Reference proteome</keyword>
<protein>
    <recommendedName>
        <fullName evidence="6">Nudix hydrolase domain-containing protein</fullName>
    </recommendedName>
</protein>
<dbReference type="EMBL" id="CAJVCH010208052">
    <property type="protein sequence ID" value="CAG7731209.1"/>
    <property type="molecule type" value="Genomic_DNA"/>
</dbReference>
<dbReference type="CDD" id="cd03427">
    <property type="entry name" value="NUDIX_MTH1_Nudt1"/>
    <property type="match status" value="1"/>
</dbReference>
<feature type="domain" description="Nudix hydrolase" evidence="6">
    <location>
        <begin position="10"/>
        <end position="138"/>
    </location>
</feature>
<evidence type="ECO:0000313" key="7">
    <source>
        <dbReference type="EMBL" id="CAG7731209.1"/>
    </source>
</evidence>
<evidence type="ECO:0000313" key="8">
    <source>
        <dbReference type="Proteomes" id="UP000708208"/>
    </source>
</evidence>
<keyword evidence="3" id="KW-0479">Metal-binding</keyword>
<dbReference type="PANTHER" id="PTHR43758">
    <property type="entry name" value="7,8-DIHYDRO-8-OXOGUANINE TRIPHOSPHATASE"/>
    <property type="match status" value="1"/>
</dbReference>
<evidence type="ECO:0000256" key="4">
    <source>
        <dbReference type="ARBA" id="ARBA00022801"/>
    </source>
</evidence>
<sequence length="179" mass="21139">MDMEELQKRRRKLFTLAFILDGHNILLGLKKRGFGTGIWNGFGGKPLENETIVEAAVREIEEECGLKVEPKDLVHFAVNHFEFKDCPEIHEVHIFKCSRFQGDLKESDEMFPVWFNLTQRPRSHVWIDDELWYPLFLEGVRFRGYFVFEDFSKSCIEKCLIVDLDCPTRIFYSKNVENV</sequence>
<evidence type="ECO:0000256" key="5">
    <source>
        <dbReference type="ARBA" id="ARBA00022842"/>
    </source>
</evidence>
<dbReference type="OrthoDB" id="408303at2759"/>
<dbReference type="PROSITE" id="PS51462">
    <property type="entry name" value="NUDIX"/>
    <property type="match status" value="1"/>
</dbReference>
<evidence type="ECO:0000259" key="6">
    <source>
        <dbReference type="PROSITE" id="PS51462"/>
    </source>
</evidence>
<dbReference type="AlphaFoldDB" id="A0A8J2P506"/>
<evidence type="ECO:0000256" key="1">
    <source>
        <dbReference type="ARBA" id="ARBA00001946"/>
    </source>
</evidence>
<dbReference type="Proteomes" id="UP000708208">
    <property type="component" value="Unassembled WGS sequence"/>
</dbReference>
<dbReference type="GO" id="GO:0008413">
    <property type="term" value="F:8-oxo-7,8-dihydroguanosine triphosphate pyrophosphatase activity"/>
    <property type="evidence" value="ECO:0007669"/>
    <property type="project" value="TreeGrafter"/>
</dbReference>
<keyword evidence="4" id="KW-0378">Hydrolase</keyword>
<reference evidence="7" key="1">
    <citation type="submission" date="2021-06" db="EMBL/GenBank/DDBJ databases">
        <authorList>
            <person name="Hodson N. C."/>
            <person name="Mongue J. A."/>
            <person name="Jaron S. K."/>
        </authorList>
    </citation>
    <scope>NUCLEOTIDE SEQUENCE</scope>
</reference>
<dbReference type="GO" id="GO:0046872">
    <property type="term" value="F:metal ion binding"/>
    <property type="evidence" value="ECO:0007669"/>
    <property type="project" value="UniProtKB-KW"/>
</dbReference>
<dbReference type="GO" id="GO:0042262">
    <property type="term" value="P:DNA protection"/>
    <property type="evidence" value="ECO:0007669"/>
    <property type="project" value="TreeGrafter"/>
</dbReference>
<comment type="cofactor">
    <cofactor evidence="1">
        <name>Mg(2+)</name>
        <dbReference type="ChEBI" id="CHEBI:18420"/>
    </cofactor>
</comment>
<evidence type="ECO:0000256" key="2">
    <source>
        <dbReference type="ARBA" id="ARBA00005582"/>
    </source>
</evidence>